<feature type="domain" description="Peptidase C45 hydrolase" evidence="1">
    <location>
        <begin position="102"/>
        <end position="307"/>
    </location>
</feature>
<evidence type="ECO:0000313" key="3">
    <source>
        <dbReference type="Proteomes" id="UP000244092"/>
    </source>
</evidence>
<name>A0A2T6CJV6_9RHOB</name>
<dbReference type="AlphaFoldDB" id="A0A2T6CJV6"/>
<dbReference type="Pfam" id="PF03417">
    <property type="entry name" value="AAT"/>
    <property type="match status" value="1"/>
</dbReference>
<evidence type="ECO:0000259" key="1">
    <source>
        <dbReference type="Pfam" id="PF03417"/>
    </source>
</evidence>
<dbReference type="InterPro" id="IPR005079">
    <property type="entry name" value="Peptidase_C45_hydrolase"/>
</dbReference>
<sequence length="343" mass="38423">MSRKLSFQFVEYDGAGENWKSSFDRFWPSYRRWFLSHGISNRPSFVACEKSVRSHMPELSRIYQDLISVDGLDDTAARFLSMYCPPAYVTGCSQIGLWSSGQPVLFRSYDYSPRLFEGTVALTNWGNTRVISTIDSLWGCLDGINEYGLAVSLAFGGSRATGIGFGIPIILRYLLQTCDTTYQAVEALKHVPCHMAYNITINDCSGDVRTVEIAPGQRAKTLDRPYATNHQSGKRWDAYVALARSKERSSVLSDLTSAQNAPSTQELHQAFQKPPLRSYAYNRGFGTLYSCLLSPRSGDVDYIWDNQLISQSFDDFQPMTATIELSDAPRTPSRFAQGFSSVE</sequence>
<reference evidence="2 3" key="1">
    <citation type="submission" date="2018-04" db="EMBL/GenBank/DDBJ databases">
        <title>Genomic Encyclopedia of Archaeal and Bacterial Type Strains, Phase II (KMG-II): from individual species to whole genera.</title>
        <authorList>
            <person name="Goeker M."/>
        </authorList>
    </citation>
    <scope>NUCLEOTIDE SEQUENCE [LARGE SCALE GENOMIC DNA]</scope>
    <source>
        <strain evidence="2 3">DSM 12244</strain>
    </source>
</reference>
<dbReference type="GO" id="GO:0016787">
    <property type="term" value="F:hydrolase activity"/>
    <property type="evidence" value="ECO:0007669"/>
    <property type="project" value="UniProtKB-KW"/>
</dbReference>
<organism evidence="2 3">
    <name type="scientific">Sulfitobacter mediterraneus</name>
    <dbReference type="NCBI Taxonomy" id="83219"/>
    <lineage>
        <taxon>Bacteria</taxon>
        <taxon>Pseudomonadati</taxon>
        <taxon>Pseudomonadota</taxon>
        <taxon>Alphaproteobacteria</taxon>
        <taxon>Rhodobacterales</taxon>
        <taxon>Roseobacteraceae</taxon>
        <taxon>Sulfitobacter</taxon>
    </lineage>
</organism>
<dbReference type="OrthoDB" id="8617387at2"/>
<accession>A0A2T6CJV6</accession>
<dbReference type="InterPro" id="IPR047794">
    <property type="entry name" value="C45_proenzyme-like"/>
</dbReference>
<dbReference type="RefSeq" id="WP_025047316.1">
    <property type="nucleotide sequence ID" value="NZ_QBKU01000001.1"/>
</dbReference>
<comment type="caution">
    <text evidence="2">The sequence shown here is derived from an EMBL/GenBank/DDBJ whole genome shotgun (WGS) entry which is preliminary data.</text>
</comment>
<evidence type="ECO:0000313" key="2">
    <source>
        <dbReference type="EMBL" id="PTX75785.1"/>
    </source>
</evidence>
<keyword evidence="2" id="KW-0378">Hydrolase</keyword>
<dbReference type="SUPFAM" id="SSF56235">
    <property type="entry name" value="N-terminal nucleophile aminohydrolases (Ntn hydrolases)"/>
    <property type="match status" value="1"/>
</dbReference>
<dbReference type="Proteomes" id="UP000244092">
    <property type="component" value="Unassembled WGS sequence"/>
</dbReference>
<gene>
    <name evidence="2" type="ORF">C8N31_101446</name>
</gene>
<dbReference type="Gene3D" id="3.60.60.10">
    <property type="entry name" value="Penicillin V Acylase, Chain A"/>
    <property type="match status" value="1"/>
</dbReference>
<protein>
    <submittedName>
        <fullName evidence="2">Putative choloylglycine hydrolase</fullName>
    </submittedName>
</protein>
<dbReference type="NCBIfam" id="NF040521">
    <property type="entry name" value="C45_proenzyme"/>
    <property type="match status" value="1"/>
</dbReference>
<dbReference type="InterPro" id="IPR029055">
    <property type="entry name" value="Ntn_hydrolases_N"/>
</dbReference>
<proteinExistence type="predicted"/>
<dbReference type="EMBL" id="QBKU01000001">
    <property type="protein sequence ID" value="PTX75785.1"/>
    <property type="molecule type" value="Genomic_DNA"/>
</dbReference>